<dbReference type="OrthoDB" id="4850726at2759"/>
<dbReference type="InterPro" id="IPR052895">
    <property type="entry name" value="HetReg/Transcr_Mod"/>
</dbReference>
<dbReference type="Pfam" id="PF06985">
    <property type="entry name" value="HET"/>
    <property type="match status" value="1"/>
</dbReference>
<dbReference type="Proteomes" id="UP000019471">
    <property type="component" value="Unassembled WGS sequence"/>
</dbReference>
<dbReference type="PANTHER" id="PTHR24148:SF73">
    <property type="entry name" value="HET DOMAIN PROTEIN (AFU_ORTHOLOGUE AFUA_8G01020)"/>
    <property type="match status" value="1"/>
</dbReference>
<sequence>MADIGGVTRLEADTYTSPSELNLYQYQSIQEDACIRLLTLLPSKLASSDIRIKLSITPLSDTPPYEATSYTWATKDGDSSISSSVVCEGAHIKVTRNCVNLLQTLRREDTERALWVDAICIDQTNMEERCYQIMLMGEIYTKAARVVIWLGDASEAVDPDTGVPISDLGINYLTATATELRKSESRAERSPFSSPSSSLYDDLSNQGAEYVIHRKSSPLLQGFLDVVLRPWWERVWVVQEAALAESAVVICGDRVANYADFYLYFTVLSRDEGHNAGLTWSLMDGCKSHMLAVYNIKDRVRDLGPARAFRKVMSRSRRLRATDKRDHIFAVLDTFGAFKSDLPFPDYTKSTAAVFGDMTERMFRLLGSLDVLLEATNTDSDSNYPSWVPDFSRRPQFHIPANCELYHACGKSRPEYSISHDCRELKLLGKCIDVLEYHPKTADLSAYKNPYIATKSIPGYQQSCLVGLSLSSYSTGEDIKEVVWRTLCWNVDVRIDYPATPSLAPSFDKFHEALFSGKHVEEIDKDLLGDGPAGFNDICVHSMPLGITAKKYLASAPWTAREGDIIVLFAGAHVPFVLRRNLPLEEAYYSLIGACYVHGIMDGEAFPQDEAELHWFGIK</sequence>
<reference evidence="2 3" key="1">
    <citation type="submission" date="2013-03" db="EMBL/GenBank/DDBJ databases">
        <title>The Genome Sequence of Cladophialophora psammophila CBS 110553.</title>
        <authorList>
            <consortium name="The Broad Institute Genomics Platform"/>
            <person name="Cuomo C."/>
            <person name="de Hoog S."/>
            <person name="Gorbushina A."/>
            <person name="Walker B."/>
            <person name="Young S.K."/>
            <person name="Zeng Q."/>
            <person name="Gargeya S."/>
            <person name="Fitzgerald M."/>
            <person name="Haas B."/>
            <person name="Abouelleil A."/>
            <person name="Allen A.W."/>
            <person name="Alvarado L."/>
            <person name="Arachchi H.M."/>
            <person name="Berlin A.M."/>
            <person name="Chapman S.B."/>
            <person name="Gainer-Dewar J."/>
            <person name="Goldberg J."/>
            <person name="Griggs A."/>
            <person name="Gujja S."/>
            <person name="Hansen M."/>
            <person name="Howarth C."/>
            <person name="Imamovic A."/>
            <person name="Ireland A."/>
            <person name="Larimer J."/>
            <person name="McCowan C."/>
            <person name="Murphy C."/>
            <person name="Pearson M."/>
            <person name="Poon T.W."/>
            <person name="Priest M."/>
            <person name="Roberts A."/>
            <person name="Saif S."/>
            <person name="Shea T."/>
            <person name="Sisk P."/>
            <person name="Sykes S."/>
            <person name="Wortman J."/>
            <person name="Nusbaum C."/>
            <person name="Birren B."/>
        </authorList>
    </citation>
    <scope>NUCLEOTIDE SEQUENCE [LARGE SCALE GENOMIC DNA]</scope>
    <source>
        <strain evidence="2 3">CBS 110553</strain>
    </source>
</reference>
<name>W9WW66_9EURO</name>
<evidence type="ECO:0000259" key="1">
    <source>
        <dbReference type="Pfam" id="PF06985"/>
    </source>
</evidence>
<evidence type="ECO:0000313" key="3">
    <source>
        <dbReference type="Proteomes" id="UP000019471"/>
    </source>
</evidence>
<evidence type="ECO:0000313" key="2">
    <source>
        <dbReference type="EMBL" id="EXJ69305.1"/>
    </source>
</evidence>
<dbReference type="STRING" id="1182543.W9WW66"/>
<dbReference type="RefSeq" id="XP_007746120.1">
    <property type="nucleotide sequence ID" value="XM_007747930.1"/>
</dbReference>
<protein>
    <recommendedName>
        <fullName evidence="1">Heterokaryon incompatibility domain-containing protein</fullName>
    </recommendedName>
</protein>
<dbReference type="EMBL" id="AMGX01000011">
    <property type="protein sequence ID" value="EXJ69305.1"/>
    <property type="molecule type" value="Genomic_DNA"/>
</dbReference>
<feature type="domain" description="Heterokaryon incompatibility" evidence="1">
    <location>
        <begin position="65"/>
        <end position="240"/>
    </location>
</feature>
<dbReference type="GeneID" id="19192047"/>
<comment type="caution">
    <text evidence="2">The sequence shown here is derived from an EMBL/GenBank/DDBJ whole genome shotgun (WGS) entry which is preliminary data.</text>
</comment>
<proteinExistence type="predicted"/>
<gene>
    <name evidence="2" type="ORF">A1O5_07341</name>
</gene>
<dbReference type="InterPro" id="IPR010730">
    <property type="entry name" value="HET"/>
</dbReference>
<dbReference type="HOGENOM" id="CLU_004184_7_2_1"/>
<dbReference type="PANTHER" id="PTHR24148">
    <property type="entry name" value="ANKYRIN REPEAT DOMAIN-CONTAINING PROTEIN 39 HOMOLOG-RELATED"/>
    <property type="match status" value="1"/>
</dbReference>
<dbReference type="AlphaFoldDB" id="W9WW66"/>
<accession>W9WW66</accession>
<organism evidence="2 3">
    <name type="scientific">Cladophialophora psammophila CBS 110553</name>
    <dbReference type="NCBI Taxonomy" id="1182543"/>
    <lineage>
        <taxon>Eukaryota</taxon>
        <taxon>Fungi</taxon>
        <taxon>Dikarya</taxon>
        <taxon>Ascomycota</taxon>
        <taxon>Pezizomycotina</taxon>
        <taxon>Eurotiomycetes</taxon>
        <taxon>Chaetothyriomycetidae</taxon>
        <taxon>Chaetothyriales</taxon>
        <taxon>Herpotrichiellaceae</taxon>
        <taxon>Cladophialophora</taxon>
    </lineage>
</organism>
<dbReference type="Pfam" id="PF26639">
    <property type="entry name" value="Het-6_barrel"/>
    <property type="match status" value="1"/>
</dbReference>
<keyword evidence="3" id="KW-1185">Reference proteome</keyword>